<comment type="caution">
    <text evidence="8">The sequence shown here is derived from an EMBL/GenBank/DDBJ whole genome shotgun (WGS) entry which is preliminary data.</text>
</comment>
<gene>
    <name evidence="8" type="primary">rnpA</name>
    <name evidence="8" type="ORF">ENJ42_07605</name>
</gene>
<dbReference type="InterPro" id="IPR020539">
    <property type="entry name" value="RNase_P_CS"/>
</dbReference>
<dbReference type="InterPro" id="IPR020568">
    <property type="entry name" value="Ribosomal_Su5_D2-typ_SF"/>
</dbReference>
<protein>
    <recommendedName>
        <fullName evidence="7">Ribonuclease P protein component</fullName>
        <ecNumber evidence="7">3.1.26.5</ecNumber>
    </recommendedName>
</protein>
<keyword evidence="4" id="KW-0255">Endonuclease</keyword>
<dbReference type="NCBIfam" id="TIGR00188">
    <property type="entry name" value="rnpA"/>
    <property type="match status" value="1"/>
</dbReference>
<keyword evidence="6" id="KW-0694">RNA-binding</keyword>
<keyword evidence="5 8" id="KW-0378">Hydrolase</keyword>
<evidence type="ECO:0000256" key="4">
    <source>
        <dbReference type="ARBA" id="ARBA00022759"/>
    </source>
</evidence>
<dbReference type="Proteomes" id="UP000885830">
    <property type="component" value="Unassembled WGS sequence"/>
</dbReference>
<dbReference type="SUPFAM" id="SSF54211">
    <property type="entry name" value="Ribosomal protein S5 domain 2-like"/>
    <property type="match status" value="1"/>
</dbReference>
<accession>A0A7C5R871</accession>
<dbReference type="Gene3D" id="3.30.230.10">
    <property type="match status" value="1"/>
</dbReference>
<reference evidence="8" key="1">
    <citation type="journal article" date="2020" name="mSystems">
        <title>Genome- and Community-Level Interaction Insights into Carbon Utilization and Element Cycling Functions of Hydrothermarchaeota in Hydrothermal Sediment.</title>
        <authorList>
            <person name="Zhou Z."/>
            <person name="Liu Y."/>
            <person name="Xu W."/>
            <person name="Pan J."/>
            <person name="Luo Z.H."/>
            <person name="Li M."/>
        </authorList>
    </citation>
    <scope>NUCLEOTIDE SEQUENCE [LARGE SCALE GENOMIC DNA]</scope>
    <source>
        <strain evidence="8">HyVt-485</strain>
    </source>
</reference>
<dbReference type="AlphaFoldDB" id="A0A7C5R871"/>
<dbReference type="InterPro" id="IPR000100">
    <property type="entry name" value="RNase_P"/>
</dbReference>
<comment type="function">
    <text evidence="1">RNaseP catalyzes the removal of the 5'-leader sequence from pre-tRNA to produce the mature 5'-terminus. It can also cleave other RNA substrates such as 4.5S RNA. The protein component plays an auxiliary but essential role in vivo by binding to the 5'-leader sequence and broadening the substrate specificity of the ribozyme.</text>
</comment>
<evidence type="ECO:0000256" key="7">
    <source>
        <dbReference type="NCBIfam" id="TIGR00188"/>
    </source>
</evidence>
<dbReference type="Pfam" id="PF00825">
    <property type="entry name" value="Ribonuclease_P"/>
    <property type="match status" value="1"/>
</dbReference>
<keyword evidence="2" id="KW-0819">tRNA processing</keyword>
<dbReference type="GO" id="GO:0042781">
    <property type="term" value="F:3'-tRNA processing endoribonuclease activity"/>
    <property type="evidence" value="ECO:0007669"/>
    <property type="project" value="TreeGrafter"/>
</dbReference>
<dbReference type="InterPro" id="IPR014721">
    <property type="entry name" value="Ribsml_uS5_D2-typ_fold_subgr"/>
</dbReference>
<dbReference type="PANTHER" id="PTHR33992">
    <property type="entry name" value="RIBONUCLEASE P PROTEIN COMPONENT"/>
    <property type="match status" value="1"/>
</dbReference>
<dbReference type="GO" id="GO:0004526">
    <property type="term" value="F:ribonuclease P activity"/>
    <property type="evidence" value="ECO:0007669"/>
    <property type="project" value="UniProtKB-UniRule"/>
</dbReference>
<dbReference type="EC" id="3.1.26.5" evidence="7"/>
<evidence type="ECO:0000256" key="6">
    <source>
        <dbReference type="ARBA" id="ARBA00022884"/>
    </source>
</evidence>
<evidence type="ECO:0000256" key="5">
    <source>
        <dbReference type="ARBA" id="ARBA00022801"/>
    </source>
</evidence>
<name>A0A7C5R871_9PROT</name>
<dbReference type="PANTHER" id="PTHR33992:SF1">
    <property type="entry name" value="RIBONUCLEASE P PROTEIN COMPONENT"/>
    <property type="match status" value="1"/>
</dbReference>
<dbReference type="PROSITE" id="PS00648">
    <property type="entry name" value="RIBONUCLEASE_P"/>
    <property type="match status" value="1"/>
</dbReference>
<dbReference type="EMBL" id="DRMJ01000395">
    <property type="protein sequence ID" value="HHL43465.1"/>
    <property type="molecule type" value="Genomic_DNA"/>
</dbReference>
<sequence length="95" mass="10982">MRDGKYAARKSVVIQSRRAKDRKTGISVGFTATKKIGNAVIRNRAKRRLRECARQFLPKYGKDGFDYVLIARKDTPNIKWQQLCKDIEKALLRLS</sequence>
<evidence type="ECO:0000256" key="3">
    <source>
        <dbReference type="ARBA" id="ARBA00022722"/>
    </source>
</evidence>
<evidence type="ECO:0000256" key="2">
    <source>
        <dbReference type="ARBA" id="ARBA00022694"/>
    </source>
</evidence>
<evidence type="ECO:0000313" key="8">
    <source>
        <dbReference type="EMBL" id="HHL43465.1"/>
    </source>
</evidence>
<organism evidence="8">
    <name type="scientific">Hellea balneolensis</name>
    <dbReference type="NCBI Taxonomy" id="287478"/>
    <lineage>
        <taxon>Bacteria</taxon>
        <taxon>Pseudomonadati</taxon>
        <taxon>Pseudomonadota</taxon>
        <taxon>Alphaproteobacteria</taxon>
        <taxon>Maricaulales</taxon>
        <taxon>Robiginitomaculaceae</taxon>
        <taxon>Hellea</taxon>
    </lineage>
</organism>
<evidence type="ECO:0000256" key="1">
    <source>
        <dbReference type="ARBA" id="ARBA00002663"/>
    </source>
</evidence>
<dbReference type="GO" id="GO:0000049">
    <property type="term" value="F:tRNA binding"/>
    <property type="evidence" value="ECO:0007669"/>
    <property type="project" value="InterPro"/>
</dbReference>
<keyword evidence="3" id="KW-0540">Nuclease</keyword>
<proteinExistence type="predicted"/>
<dbReference type="GO" id="GO:0030677">
    <property type="term" value="C:ribonuclease P complex"/>
    <property type="evidence" value="ECO:0007669"/>
    <property type="project" value="TreeGrafter"/>
</dbReference>